<dbReference type="InterPro" id="IPR024791">
    <property type="entry name" value="Cyt_c/ubiquinol_Oxase_su3"/>
</dbReference>
<dbReference type="Pfam" id="PF00510">
    <property type="entry name" value="COX3"/>
    <property type="match status" value="1"/>
</dbReference>
<feature type="transmembrane region" description="Helical" evidence="9">
    <location>
        <begin position="149"/>
        <end position="173"/>
    </location>
</feature>
<dbReference type="GO" id="GO:0004129">
    <property type="term" value="F:cytochrome-c oxidase activity"/>
    <property type="evidence" value="ECO:0007669"/>
    <property type="project" value="InterPro"/>
</dbReference>
<name>B7KL74_GLOC7</name>
<dbReference type="FunFam" id="1.20.120.80:FF:000001">
    <property type="entry name" value="Cytochrome (Ubi)quinol oxidase subunit III"/>
    <property type="match status" value="1"/>
</dbReference>
<evidence type="ECO:0000259" key="10">
    <source>
        <dbReference type="PROSITE" id="PS50253"/>
    </source>
</evidence>
<dbReference type="PANTHER" id="PTHR11403:SF2">
    <property type="entry name" value="CYTOCHROME BO(3) UBIQUINOL OXIDASE SUBUNIT 3"/>
    <property type="match status" value="1"/>
</dbReference>
<evidence type="ECO:0000256" key="3">
    <source>
        <dbReference type="ARBA" id="ARBA00022475"/>
    </source>
</evidence>
<organism evidence="11 12">
    <name type="scientific">Gloeothece citriformis (strain PCC 7424)</name>
    <name type="common">Cyanothece sp. (strain PCC 7424)</name>
    <dbReference type="NCBI Taxonomy" id="65393"/>
    <lineage>
        <taxon>Bacteria</taxon>
        <taxon>Bacillati</taxon>
        <taxon>Cyanobacteriota</taxon>
        <taxon>Cyanophyceae</taxon>
        <taxon>Oscillatoriophycideae</taxon>
        <taxon>Chroococcales</taxon>
        <taxon>Aphanothecaceae</taxon>
        <taxon>Gloeothece</taxon>
        <taxon>Gloeothece citriformis</taxon>
    </lineage>
</organism>
<reference evidence="12" key="1">
    <citation type="journal article" date="2011" name="MBio">
        <title>Novel metabolic attributes of the genus Cyanothece, comprising a group of unicellular nitrogen-fixing Cyanobacteria.</title>
        <authorList>
            <person name="Bandyopadhyay A."/>
            <person name="Elvitigala T."/>
            <person name="Welsh E."/>
            <person name="Stockel J."/>
            <person name="Liberton M."/>
            <person name="Min H."/>
            <person name="Sherman L.A."/>
            <person name="Pakrasi H.B."/>
        </authorList>
    </citation>
    <scope>NUCLEOTIDE SEQUENCE [LARGE SCALE GENOMIC DNA]</scope>
    <source>
        <strain evidence="12">PCC 7424</strain>
    </source>
</reference>
<evidence type="ECO:0000256" key="1">
    <source>
        <dbReference type="ARBA" id="ARBA00004651"/>
    </source>
</evidence>
<evidence type="ECO:0000313" key="12">
    <source>
        <dbReference type="Proteomes" id="UP000002384"/>
    </source>
</evidence>
<dbReference type="EMBL" id="CP001291">
    <property type="protein sequence ID" value="ACK72446.1"/>
    <property type="molecule type" value="Genomic_DNA"/>
</dbReference>
<feature type="transmembrane region" description="Helical" evidence="9">
    <location>
        <begin position="194"/>
        <end position="213"/>
    </location>
</feature>
<dbReference type="Proteomes" id="UP000002384">
    <property type="component" value="Chromosome"/>
</dbReference>
<accession>B7KL74</accession>
<keyword evidence="4 8" id="KW-0812">Transmembrane</keyword>
<evidence type="ECO:0000256" key="7">
    <source>
        <dbReference type="ARBA" id="ARBA00083763"/>
    </source>
</evidence>
<comment type="similarity">
    <text evidence="2 8">Belongs to the cytochrome c oxidase subunit 3 family.</text>
</comment>
<evidence type="ECO:0000313" key="11">
    <source>
        <dbReference type="EMBL" id="ACK72446.1"/>
    </source>
</evidence>
<dbReference type="InterPro" id="IPR035973">
    <property type="entry name" value="Cyt_c_oxidase_su3-like_sf"/>
</dbReference>
<evidence type="ECO:0000256" key="5">
    <source>
        <dbReference type="ARBA" id="ARBA00022989"/>
    </source>
</evidence>
<dbReference type="STRING" id="65393.PCC7424_4073"/>
<dbReference type="InterPro" id="IPR000298">
    <property type="entry name" value="Cyt_c_oxidase-like_su3"/>
</dbReference>
<protein>
    <recommendedName>
        <fullName evidence="7">Oxidase aa(3) subunit 3</fullName>
    </recommendedName>
</protein>
<dbReference type="PANTHER" id="PTHR11403">
    <property type="entry name" value="CYTOCHROME C OXIDASE SUBUNIT III"/>
    <property type="match status" value="1"/>
</dbReference>
<dbReference type="PROSITE" id="PS50253">
    <property type="entry name" value="COX3"/>
    <property type="match status" value="1"/>
</dbReference>
<evidence type="ECO:0000256" key="8">
    <source>
        <dbReference type="RuleBase" id="RU003376"/>
    </source>
</evidence>
<evidence type="ECO:0000256" key="6">
    <source>
        <dbReference type="ARBA" id="ARBA00023136"/>
    </source>
</evidence>
<gene>
    <name evidence="11" type="ordered locus">PCC7424_4073</name>
</gene>
<dbReference type="eggNOG" id="COG1845">
    <property type="taxonomic scope" value="Bacteria"/>
</dbReference>
<dbReference type="GO" id="GO:0019646">
    <property type="term" value="P:aerobic electron transport chain"/>
    <property type="evidence" value="ECO:0007669"/>
    <property type="project" value="InterPro"/>
</dbReference>
<sequence>MTNNSLGIMQGSTVEASEMTVDYHHSAESTHHGHPDHRMFGLVLFLIAEGMIFFGLFAGYVLYKSMMPAWPPEGTPEMELLLPTVNTVILVSSSFVMHMGQKAIKKNDVSGLQLWFIITAIMGAVFLVGQGYEYTHTGFGLTTNLFTSAFYALTGFHGLHVSFGLLLILAVLWRSRGKDHYSSESHFGVEAAELYWHFVDVIWIILFVLVYLLS</sequence>
<keyword evidence="12" id="KW-1185">Reference proteome</keyword>
<dbReference type="HOGENOM" id="CLU_044071_1_2_3"/>
<dbReference type="GO" id="GO:0005886">
    <property type="term" value="C:plasma membrane"/>
    <property type="evidence" value="ECO:0007669"/>
    <property type="project" value="UniProtKB-SubCell"/>
</dbReference>
<keyword evidence="5 9" id="KW-1133">Transmembrane helix</keyword>
<evidence type="ECO:0000256" key="4">
    <source>
        <dbReference type="ARBA" id="ARBA00022692"/>
    </source>
</evidence>
<feature type="domain" description="Heme-copper oxidase subunit III family profile" evidence="10">
    <location>
        <begin position="40"/>
        <end position="214"/>
    </location>
</feature>
<proteinExistence type="inferred from homology"/>
<feature type="transmembrane region" description="Helical" evidence="9">
    <location>
        <begin position="39"/>
        <end position="60"/>
    </location>
</feature>
<keyword evidence="3" id="KW-1003">Cell membrane</keyword>
<evidence type="ECO:0000256" key="2">
    <source>
        <dbReference type="ARBA" id="ARBA00010581"/>
    </source>
</evidence>
<dbReference type="CDD" id="cd00386">
    <property type="entry name" value="Heme_Cu_Oxidase_III_like"/>
    <property type="match status" value="1"/>
</dbReference>
<dbReference type="KEGG" id="cyc:PCC7424_4073"/>
<feature type="transmembrane region" description="Helical" evidence="9">
    <location>
        <begin position="112"/>
        <end position="129"/>
    </location>
</feature>
<evidence type="ECO:0000256" key="9">
    <source>
        <dbReference type="SAM" id="Phobius"/>
    </source>
</evidence>
<dbReference type="Gene3D" id="1.20.120.80">
    <property type="entry name" value="Cytochrome c oxidase, subunit III, four-helix bundle"/>
    <property type="match status" value="1"/>
</dbReference>
<dbReference type="AlphaFoldDB" id="B7KL74"/>
<dbReference type="SUPFAM" id="SSF81452">
    <property type="entry name" value="Cytochrome c oxidase subunit III-like"/>
    <property type="match status" value="1"/>
</dbReference>
<feature type="transmembrane region" description="Helical" evidence="9">
    <location>
        <begin position="80"/>
        <end position="100"/>
    </location>
</feature>
<comment type="subcellular location">
    <subcellularLocation>
        <location evidence="1 8">Cell membrane</location>
        <topology evidence="1 8">Multi-pass membrane protein</topology>
    </subcellularLocation>
</comment>
<dbReference type="InterPro" id="IPR013833">
    <property type="entry name" value="Cyt_c_oxidase_su3_a-hlx"/>
</dbReference>
<keyword evidence="6 9" id="KW-0472">Membrane</keyword>